<accession>A0A0J1I8G7</accession>
<organism evidence="5 6">
    <name type="scientific">Niallia circulans</name>
    <name type="common">Bacillus circulans</name>
    <dbReference type="NCBI Taxonomy" id="1397"/>
    <lineage>
        <taxon>Bacteria</taxon>
        <taxon>Bacillati</taxon>
        <taxon>Bacillota</taxon>
        <taxon>Bacilli</taxon>
        <taxon>Bacillales</taxon>
        <taxon>Bacillaceae</taxon>
        <taxon>Niallia</taxon>
    </lineage>
</organism>
<dbReference type="GO" id="GO:0003677">
    <property type="term" value="F:DNA binding"/>
    <property type="evidence" value="ECO:0007669"/>
    <property type="project" value="UniProtKB-KW"/>
</dbReference>
<keyword evidence="1" id="KW-0805">Transcription regulation</keyword>
<dbReference type="OrthoDB" id="9801546at2"/>
<feature type="domain" description="HTH gntR-type" evidence="4">
    <location>
        <begin position="11"/>
        <end position="79"/>
    </location>
</feature>
<dbReference type="EMBL" id="LDPH01000032">
    <property type="protein sequence ID" value="KLV22217.1"/>
    <property type="molecule type" value="Genomic_DNA"/>
</dbReference>
<dbReference type="InterPro" id="IPR000524">
    <property type="entry name" value="Tscrpt_reg_HTH_GntR"/>
</dbReference>
<keyword evidence="6" id="KW-1185">Reference proteome</keyword>
<dbReference type="GO" id="GO:0003700">
    <property type="term" value="F:DNA-binding transcription factor activity"/>
    <property type="evidence" value="ECO:0007669"/>
    <property type="project" value="InterPro"/>
</dbReference>
<dbReference type="SMART" id="SM00345">
    <property type="entry name" value="HTH_GNTR"/>
    <property type="match status" value="1"/>
</dbReference>
<dbReference type="PANTHER" id="PTHR38445:SF12">
    <property type="entry name" value="GNTR-FAMILY TRANSCRIPTIONAL REGULATOR"/>
    <property type="match status" value="1"/>
</dbReference>
<evidence type="ECO:0000313" key="5">
    <source>
        <dbReference type="EMBL" id="KLV22217.1"/>
    </source>
</evidence>
<dbReference type="PROSITE" id="PS50949">
    <property type="entry name" value="HTH_GNTR"/>
    <property type="match status" value="1"/>
</dbReference>
<evidence type="ECO:0000256" key="2">
    <source>
        <dbReference type="ARBA" id="ARBA00023125"/>
    </source>
</evidence>
<reference evidence="5 6" key="1">
    <citation type="submission" date="2015-05" db="EMBL/GenBank/DDBJ databases">
        <title>Whole genome sequence and identification of bacterial endophytes from Costus igneus.</title>
        <authorList>
            <person name="Lee Y.P."/>
            <person name="Gan H.M."/>
            <person name="Eng W."/>
            <person name="Wheatley M.S."/>
            <person name="Caraballo A."/>
            <person name="Polter S."/>
            <person name="Savka M.A."/>
            <person name="Hudson A.O."/>
        </authorList>
    </citation>
    <scope>NUCLEOTIDE SEQUENCE [LARGE SCALE GENOMIC DNA]</scope>
    <source>
        <strain evidence="5 6">RIT379</strain>
    </source>
</reference>
<protein>
    <submittedName>
        <fullName evidence="5">GntR family transcriptional regulator</fullName>
    </submittedName>
</protein>
<dbReference type="Gene3D" id="1.10.10.10">
    <property type="entry name" value="Winged helix-like DNA-binding domain superfamily/Winged helix DNA-binding domain"/>
    <property type="match status" value="1"/>
</dbReference>
<keyword evidence="3" id="KW-0804">Transcription</keyword>
<dbReference type="PANTHER" id="PTHR38445">
    <property type="entry name" value="HTH-TYPE TRANSCRIPTIONAL REPRESSOR YTRA"/>
    <property type="match status" value="1"/>
</dbReference>
<evidence type="ECO:0000259" key="4">
    <source>
        <dbReference type="PROSITE" id="PS50949"/>
    </source>
</evidence>
<dbReference type="InterPro" id="IPR036390">
    <property type="entry name" value="WH_DNA-bd_sf"/>
</dbReference>
<proteinExistence type="predicted"/>
<name>A0A0J1I8G7_NIACI</name>
<dbReference type="Proteomes" id="UP000036045">
    <property type="component" value="Unassembled WGS sequence"/>
</dbReference>
<comment type="caution">
    <text evidence="5">The sequence shown here is derived from an EMBL/GenBank/DDBJ whole genome shotgun (WGS) entry which is preliminary data.</text>
</comment>
<evidence type="ECO:0000313" key="6">
    <source>
        <dbReference type="Proteomes" id="UP000036045"/>
    </source>
</evidence>
<dbReference type="InterPro" id="IPR036388">
    <property type="entry name" value="WH-like_DNA-bd_sf"/>
</dbReference>
<dbReference type="Pfam" id="PF00392">
    <property type="entry name" value="GntR"/>
    <property type="match status" value="1"/>
</dbReference>
<sequence>MYIQINPELEMPIYEQLTMQIMIGIIRQELQDGDVLPSVRSLAADLGVNMHTVNKSYHALEKKGLIQIIPKSGAIIRTNNGIPTQEEQDRISNSLKPMIVEALVIGMKEKEITGLIQSIIHKLKEE</sequence>
<gene>
    <name evidence="5" type="ORF">ABW02_21765</name>
</gene>
<evidence type="ECO:0000256" key="1">
    <source>
        <dbReference type="ARBA" id="ARBA00023015"/>
    </source>
</evidence>
<dbReference type="CDD" id="cd07377">
    <property type="entry name" value="WHTH_GntR"/>
    <property type="match status" value="1"/>
</dbReference>
<evidence type="ECO:0000256" key="3">
    <source>
        <dbReference type="ARBA" id="ARBA00023163"/>
    </source>
</evidence>
<dbReference type="AlphaFoldDB" id="A0A0J1I8G7"/>
<keyword evidence="2" id="KW-0238">DNA-binding</keyword>
<dbReference type="SUPFAM" id="SSF46785">
    <property type="entry name" value="Winged helix' DNA-binding domain"/>
    <property type="match status" value="1"/>
</dbReference>
<dbReference type="PATRIC" id="fig|1397.4.peg.3475"/>